<dbReference type="AlphaFoldDB" id="A0A6M1RTX8"/>
<reference evidence="2 3" key="1">
    <citation type="submission" date="2020-02" db="EMBL/GenBank/DDBJ databases">
        <title>Genome sequence of the type strain CCBAU10050 of Rhizobium daejeonense.</title>
        <authorList>
            <person name="Gao J."/>
            <person name="Sun J."/>
        </authorList>
    </citation>
    <scope>NUCLEOTIDE SEQUENCE [LARGE SCALE GENOMIC DNA]</scope>
    <source>
        <strain evidence="2 3">CCBAU10050</strain>
    </source>
</reference>
<organism evidence="2 3">
    <name type="scientific">Rhizobium daejeonense</name>
    <dbReference type="NCBI Taxonomy" id="240521"/>
    <lineage>
        <taxon>Bacteria</taxon>
        <taxon>Pseudomonadati</taxon>
        <taxon>Pseudomonadota</taxon>
        <taxon>Alphaproteobacteria</taxon>
        <taxon>Hyphomicrobiales</taxon>
        <taxon>Rhizobiaceae</taxon>
        <taxon>Rhizobium/Agrobacterium group</taxon>
        <taxon>Rhizobium</taxon>
    </lineage>
</organism>
<comment type="caution">
    <text evidence="2">The sequence shown here is derived from an EMBL/GenBank/DDBJ whole genome shotgun (WGS) entry which is preliminary data.</text>
</comment>
<feature type="chain" id="PRO_5026821933" evidence="1">
    <location>
        <begin position="24"/>
        <end position="111"/>
    </location>
</feature>
<keyword evidence="1" id="KW-0732">Signal</keyword>
<proteinExistence type="predicted"/>
<sequence length="111" mass="11885">MKKTSAIITALALLILGAMPALAGDGLSAILFGRNYNDGVAAVQIVHRPNDAGDGLPQAALYSTPARKRQVQAMIMNDPNLLAALDRRNISPYNVAWVQTALNGGKIVYYY</sequence>
<dbReference type="EMBL" id="JAAKZH010000004">
    <property type="protein sequence ID" value="NGO64872.1"/>
    <property type="molecule type" value="Genomic_DNA"/>
</dbReference>
<gene>
    <name evidence="2" type="ORF">G6N76_14470</name>
</gene>
<name>A0A6M1RTX8_9HYPH</name>
<feature type="signal peptide" evidence="1">
    <location>
        <begin position="1"/>
        <end position="23"/>
    </location>
</feature>
<keyword evidence="3" id="KW-1185">Reference proteome</keyword>
<evidence type="ECO:0000313" key="2">
    <source>
        <dbReference type="EMBL" id="NGO64872.1"/>
    </source>
</evidence>
<evidence type="ECO:0000256" key="1">
    <source>
        <dbReference type="SAM" id="SignalP"/>
    </source>
</evidence>
<dbReference type="RefSeq" id="WP_163902946.1">
    <property type="nucleotide sequence ID" value="NZ_CP048427.1"/>
</dbReference>
<dbReference type="Proteomes" id="UP000477849">
    <property type="component" value="Unassembled WGS sequence"/>
</dbReference>
<accession>A0A6M1RTX8</accession>
<protein>
    <submittedName>
        <fullName evidence="2">Uncharacterized protein</fullName>
    </submittedName>
</protein>
<evidence type="ECO:0000313" key="3">
    <source>
        <dbReference type="Proteomes" id="UP000477849"/>
    </source>
</evidence>